<dbReference type="AlphaFoldDB" id="A0A833JAW5"/>
<sequence>MKFNILYIIYIYIPSFILSILIVLMNIAFTSLQLKDYYLSTYGYTEYLMQNNYSLEAYKRLVEVASSINVYERVEKSKYFAAEIWECSPCIARDFPLWHTNTSSLYESVKFTFNFGFQKKYPTVIIYNDFLIISVEFPIYSYKINSDKVSKKKKYTLKFYKKTLDFSFIKQDSSFLQAFFILNFYIYLILLAVLPFPIYLFKRRIEVNTARDIASQTLENVKNMIEHELINQENILKYPSDFDTTIQAVMHHNKVAQITLKSVLIENLNPLDVLQDVWNGIGNDKIKLTCTLSLKNKLKFDKTTLYLVFNTILKNATHESLKTHKIHVDIKQHNSFGNYKKIIFKIKNDGKLIEKKDREKIFQGYSTKKEGHGIGLKNLKEILKKSGSDLVLSKQENTCFIFELGASDQKFVISKSLTIHCMFEKEIPIEKSLSSENLPWVVVLEDNEMIWRGWEKRMSDAKIFFFKTPNEFFYFIDEEKMSERPFLSKIKAIISDFDFGNGINFINSNLIGGIENEEEKFTGKLILCTGFNEKIQENIPFVMREKIDLFFQKKHISYFELNSMFSEQNK</sequence>
<evidence type="ECO:0000259" key="2">
    <source>
        <dbReference type="SMART" id="SM00387"/>
    </source>
</evidence>
<organism evidence="3 4">
    <name type="scientific">Fluviispira multicolorata</name>
    <dbReference type="NCBI Taxonomy" id="2654512"/>
    <lineage>
        <taxon>Bacteria</taxon>
        <taxon>Pseudomonadati</taxon>
        <taxon>Bdellovibrionota</taxon>
        <taxon>Oligoflexia</taxon>
        <taxon>Silvanigrellales</taxon>
        <taxon>Silvanigrellaceae</taxon>
        <taxon>Fluviispira</taxon>
    </lineage>
</organism>
<dbReference type="InterPro" id="IPR003594">
    <property type="entry name" value="HATPase_dom"/>
</dbReference>
<dbReference type="Proteomes" id="UP000442694">
    <property type="component" value="Unassembled WGS sequence"/>
</dbReference>
<keyword evidence="4" id="KW-1185">Reference proteome</keyword>
<keyword evidence="1" id="KW-0472">Membrane</keyword>
<reference evidence="3 4" key="1">
    <citation type="submission" date="2019-10" db="EMBL/GenBank/DDBJ databases">
        <title>New genus of Silvanigrellaceae.</title>
        <authorList>
            <person name="Pitt A."/>
            <person name="Hahn M.W."/>
        </authorList>
    </citation>
    <scope>NUCLEOTIDE SEQUENCE [LARGE SCALE GENOMIC DNA]</scope>
    <source>
        <strain evidence="3 4">33A1-SZDP</strain>
    </source>
</reference>
<name>A0A833JAW5_9BACT</name>
<dbReference type="Pfam" id="PF02518">
    <property type="entry name" value="HATPase_c"/>
    <property type="match status" value="1"/>
</dbReference>
<evidence type="ECO:0000313" key="4">
    <source>
        <dbReference type="Proteomes" id="UP000442694"/>
    </source>
</evidence>
<feature type="transmembrane region" description="Helical" evidence="1">
    <location>
        <begin position="7"/>
        <end position="29"/>
    </location>
</feature>
<comment type="caution">
    <text evidence="3">The sequence shown here is derived from an EMBL/GenBank/DDBJ whole genome shotgun (WGS) entry which is preliminary data.</text>
</comment>
<dbReference type="Gene3D" id="3.30.565.10">
    <property type="entry name" value="Histidine kinase-like ATPase, C-terminal domain"/>
    <property type="match status" value="1"/>
</dbReference>
<dbReference type="EMBL" id="WFLN01000009">
    <property type="protein sequence ID" value="KAB8028543.1"/>
    <property type="molecule type" value="Genomic_DNA"/>
</dbReference>
<protein>
    <submittedName>
        <fullName evidence="3">GHKL domain-containing protein</fullName>
    </submittedName>
</protein>
<feature type="transmembrane region" description="Helical" evidence="1">
    <location>
        <begin position="175"/>
        <end position="201"/>
    </location>
</feature>
<dbReference type="SMART" id="SM00387">
    <property type="entry name" value="HATPase_c"/>
    <property type="match status" value="1"/>
</dbReference>
<dbReference type="SUPFAM" id="SSF55874">
    <property type="entry name" value="ATPase domain of HSP90 chaperone/DNA topoisomerase II/histidine kinase"/>
    <property type="match status" value="1"/>
</dbReference>
<evidence type="ECO:0000256" key="1">
    <source>
        <dbReference type="SAM" id="Phobius"/>
    </source>
</evidence>
<evidence type="ECO:0000313" key="3">
    <source>
        <dbReference type="EMBL" id="KAB8028543.1"/>
    </source>
</evidence>
<feature type="domain" description="Histidine kinase/HSP90-like ATPase" evidence="2">
    <location>
        <begin position="300"/>
        <end position="408"/>
    </location>
</feature>
<keyword evidence="1" id="KW-0812">Transmembrane</keyword>
<keyword evidence="1" id="KW-1133">Transmembrane helix</keyword>
<proteinExistence type="predicted"/>
<gene>
    <name evidence="3" type="ORF">GCL57_12530</name>
</gene>
<dbReference type="InterPro" id="IPR036890">
    <property type="entry name" value="HATPase_C_sf"/>
</dbReference>
<accession>A0A833JAW5</accession>